<dbReference type="AlphaFoldDB" id="A0AA35VZ38"/>
<dbReference type="GO" id="GO:0005737">
    <property type="term" value="C:cytoplasm"/>
    <property type="evidence" value="ECO:0007669"/>
    <property type="project" value="TreeGrafter"/>
</dbReference>
<dbReference type="EMBL" id="OX465077">
    <property type="protein sequence ID" value="CAI9270133.1"/>
    <property type="molecule type" value="Genomic_DNA"/>
</dbReference>
<evidence type="ECO:0000256" key="1">
    <source>
        <dbReference type="ARBA" id="ARBA00022737"/>
    </source>
</evidence>
<evidence type="ECO:0000256" key="3">
    <source>
        <dbReference type="SAM" id="MobiDB-lite"/>
    </source>
</evidence>
<gene>
    <name evidence="4" type="ORF">LSALG_LOCUS10468</name>
</gene>
<keyword evidence="5" id="KW-1185">Reference proteome</keyword>
<sequence length="160" mass="19124">MLKQHLEGIFWKIILELSLKFIDTEQFQRQASGFEATWFILHVQVGGCRDCYCLCLTLLVCMVYRYVNFRELEKPTCSHCYSQIQAYIEILRFQDRLHAHNYFRKAVVGAIRCYIKLYDSPSKSSTEEDDELEKLPASQKKKLRKKNRGRLKHELRKRQK</sequence>
<feature type="region of interest" description="Disordered" evidence="3">
    <location>
        <begin position="121"/>
        <end position="160"/>
    </location>
</feature>
<dbReference type="PANTHER" id="PTHR22767">
    <property type="entry name" value="N-TERMINAL ACETYLTRANSFERASE-RELATED"/>
    <property type="match status" value="1"/>
</dbReference>
<protein>
    <submittedName>
        <fullName evidence="4">Uncharacterized protein</fullName>
    </submittedName>
</protein>
<name>A0AA35VZ38_LACSI</name>
<evidence type="ECO:0000313" key="4">
    <source>
        <dbReference type="EMBL" id="CAI9270133.1"/>
    </source>
</evidence>
<proteinExistence type="predicted"/>
<dbReference type="InterPro" id="IPR021183">
    <property type="entry name" value="NatA_aux_su"/>
</dbReference>
<accession>A0AA35VZ38</accession>
<feature type="compositionally biased region" description="Basic residues" evidence="3">
    <location>
        <begin position="139"/>
        <end position="160"/>
    </location>
</feature>
<evidence type="ECO:0000256" key="2">
    <source>
        <dbReference type="ARBA" id="ARBA00022803"/>
    </source>
</evidence>
<dbReference type="Pfam" id="PF12569">
    <property type="entry name" value="NatA_aux_su"/>
    <property type="match status" value="1"/>
</dbReference>
<dbReference type="PANTHER" id="PTHR22767:SF8">
    <property type="entry name" value="N-ALPHA-ACETYLTRANSFERASE 15, NATA AUXILIARY SUBUNIT-RELATED"/>
    <property type="match status" value="1"/>
</dbReference>
<dbReference type="Gene3D" id="1.25.40.1010">
    <property type="match status" value="1"/>
</dbReference>
<organism evidence="4 5">
    <name type="scientific">Lactuca saligna</name>
    <name type="common">Willowleaf lettuce</name>
    <dbReference type="NCBI Taxonomy" id="75948"/>
    <lineage>
        <taxon>Eukaryota</taxon>
        <taxon>Viridiplantae</taxon>
        <taxon>Streptophyta</taxon>
        <taxon>Embryophyta</taxon>
        <taxon>Tracheophyta</taxon>
        <taxon>Spermatophyta</taxon>
        <taxon>Magnoliopsida</taxon>
        <taxon>eudicotyledons</taxon>
        <taxon>Gunneridae</taxon>
        <taxon>Pentapetalae</taxon>
        <taxon>asterids</taxon>
        <taxon>campanulids</taxon>
        <taxon>Asterales</taxon>
        <taxon>Asteraceae</taxon>
        <taxon>Cichorioideae</taxon>
        <taxon>Cichorieae</taxon>
        <taxon>Lactucinae</taxon>
        <taxon>Lactuca</taxon>
    </lineage>
</organism>
<dbReference type="Proteomes" id="UP001177003">
    <property type="component" value="Chromosome 1"/>
</dbReference>
<reference evidence="4" key="1">
    <citation type="submission" date="2023-04" db="EMBL/GenBank/DDBJ databases">
        <authorList>
            <person name="Vijverberg K."/>
            <person name="Xiong W."/>
            <person name="Schranz E."/>
        </authorList>
    </citation>
    <scope>NUCLEOTIDE SEQUENCE</scope>
</reference>
<evidence type="ECO:0000313" key="5">
    <source>
        <dbReference type="Proteomes" id="UP001177003"/>
    </source>
</evidence>
<keyword evidence="1" id="KW-0677">Repeat</keyword>
<keyword evidence="2" id="KW-0802">TPR repeat</keyword>